<keyword evidence="3" id="KW-0804">Transcription</keyword>
<evidence type="ECO:0000313" key="6">
    <source>
        <dbReference type="Proteomes" id="UP000655830"/>
    </source>
</evidence>
<gene>
    <name evidence="5" type="ORF">H8718_09430</name>
</gene>
<keyword evidence="6" id="KW-1185">Reference proteome</keyword>
<evidence type="ECO:0000313" key="5">
    <source>
        <dbReference type="EMBL" id="MBC8579749.1"/>
    </source>
</evidence>
<accession>A0A926EHM7</accession>
<dbReference type="InterPro" id="IPR014710">
    <property type="entry name" value="RmlC-like_jellyroll"/>
</dbReference>
<dbReference type="PANTHER" id="PTHR43280">
    <property type="entry name" value="ARAC-FAMILY TRANSCRIPTIONAL REGULATOR"/>
    <property type="match status" value="1"/>
</dbReference>
<dbReference type="EMBL" id="JACRSY010000013">
    <property type="protein sequence ID" value="MBC8579749.1"/>
    <property type="molecule type" value="Genomic_DNA"/>
</dbReference>
<proteinExistence type="predicted"/>
<name>A0A926EHM7_9FIRM</name>
<dbReference type="Pfam" id="PF12833">
    <property type="entry name" value="HTH_18"/>
    <property type="match status" value="1"/>
</dbReference>
<dbReference type="InterPro" id="IPR018060">
    <property type="entry name" value="HTH_AraC"/>
</dbReference>
<evidence type="ECO:0000256" key="2">
    <source>
        <dbReference type="ARBA" id="ARBA00023125"/>
    </source>
</evidence>
<dbReference type="SUPFAM" id="SSF51215">
    <property type="entry name" value="Regulatory protein AraC"/>
    <property type="match status" value="1"/>
</dbReference>
<dbReference type="AlphaFoldDB" id="A0A926EHM7"/>
<organism evidence="5 6">
    <name type="scientific">Zhenhengia yiwuensis</name>
    <dbReference type="NCBI Taxonomy" id="2763666"/>
    <lineage>
        <taxon>Bacteria</taxon>
        <taxon>Bacillati</taxon>
        <taxon>Bacillota</taxon>
        <taxon>Clostridia</taxon>
        <taxon>Lachnospirales</taxon>
        <taxon>Lachnospiraceae</taxon>
        <taxon>Zhenhengia</taxon>
    </lineage>
</organism>
<evidence type="ECO:0000259" key="4">
    <source>
        <dbReference type="PROSITE" id="PS01124"/>
    </source>
</evidence>
<sequence length="271" mass="31650">MNPIIYEHHRHDDPKFPIIFHYDTLESTQEKFIVHYHENIEILYFVKGSGVATCGSNHVEVKEGDLLVVNSNELHFIYTTSPVLEYYCLIVDKALCEGFQMPIEDVVVQNLIEDSLSVSYMEHIIEEMDARRPYYKSAVQGMVLLLFTQLYRNYSVIKSPVIADTWNHKMEIVKKAIGYIKNHFTEELTIDEMCKQVGFSKYYMCRIFKEITGQTVIEYINFLRCDYARNLLTSGKYNVKESAEKCGIPNLSYFSKTYKKYMGKLPSKENS</sequence>
<dbReference type="GO" id="GO:0003700">
    <property type="term" value="F:DNA-binding transcription factor activity"/>
    <property type="evidence" value="ECO:0007669"/>
    <property type="project" value="InterPro"/>
</dbReference>
<keyword evidence="2" id="KW-0238">DNA-binding</keyword>
<dbReference type="Gene3D" id="2.60.120.10">
    <property type="entry name" value="Jelly Rolls"/>
    <property type="match status" value="1"/>
</dbReference>
<evidence type="ECO:0000256" key="3">
    <source>
        <dbReference type="ARBA" id="ARBA00023163"/>
    </source>
</evidence>
<dbReference type="PROSITE" id="PS01124">
    <property type="entry name" value="HTH_ARAC_FAMILY_2"/>
    <property type="match status" value="1"/>
</dbReference>
<dbReference type="SMART" id="SM00342">
    <property type="entry name" value="HTH_ARAC"/>
    <property type="match status" value="1"/>
</dbReference>
<dbReference type="GO" id="GO:0043565">
    <property type="term" value="F:sequence-specific DNA binding"/>
    <property type="evidence" value="ECO:0007669"/>
    <property type="project" value="InterPro"/>
</dbReference>
<dbReference type="Gene3D" id="1.10.10.60">
    <property type="entry name" value="Homeodomain-like"/>
    <property type="match status" value="2"/>
</dbReference>
<dbReference type="PANTHER" id="PTHR43280:SF28">
    <property type="entry name" value="HTH-TYPE TRANSCRIPTIONAL ACTIVATOR RHAS"/>
    <property type="match status" value="1"/>
</dbReference>
<feature type="domain" description="HTH araC/xylS-type" evidence="4">
    <location>
        <begin position="174"/>
        <end position="271"/>
    </location>
</feature>
<dbReference type="SUPFAM" id="SSF46689">
    <property type="entry name" value="Homeodomain-like"/>
    <property type="match status" value="2"/>
</dbReference>
<dbReference type="Pfam" id="PF02311">
    <property type="entry name" value="AraC_binding"/>
    <property type="match status" value="1"/>
</dbReference>
<dbReference type="InterPro" id="IPR037923">
    <property type="entry name" value="HTH-like"/>
</dbReference>
<dbReference type="InterPro" id="IPR003313">
    <property type="entry name" value="AraC-bd"/>
</dbReference>
<evidence type="ECO:0000256" key="1">
    <source>
        <dbReference type="ARBA" id="ARBA00023015"/>
    </source>
</evidence>
<dbReference type="InterPro" id="IPR009057">
    <property type="entry name" value="Homeodomain-like_sf"/>
</dbReference>
<comment type="caution">
    <text evidence="5">The sequence shown here is derived from an EMBL/GenBank/DDBJ whole genome shotgun (WGS) entry which is preliminary data.</text>
</comment>
<dbReference type="RefSeq" id="WP_249332704.1">
    <property type="nucleotide sequence ID" value="NZ_JACRSY010000013.1"/>
</dbReference>
<keyword evidence="1" id="KW-0805">Transcription regulation</keyword>
<reference evidence="5" key="1">
    <citation type="submission" date="2020-08" db="EMBL/GenBank/DDBJ databases">
        <title>Genome public.</title>
        <authorList>
            <person name="Liu C."/>
            <person name="Sun Q."/>
        </authorList>
    </citation>
    <scope>NUCLEOTIDE SEQUENCE</scope>
    <source>
        <strain evidence="5">NSJ-12</strain>
    </source>
</reference>
<dbReference type="Proteomes" id="UP000655830">
    <property type="component" value="Unassembled WGS sequence"/>
</dbReference>
<protein>
    <submittedName>
        <fullName evidence="5">Helix-turn-helix transcriptional regulator</fullName>
    </submittedName>
</protein>